<organism evidence="1">
    <name type="scientific">marine sediment metagenome</name>
    <dbReference type="NCBI Taxonomy" id="412755"/>
    <lineage>
        <taxon>unclassified sequences</taxon>
        <taxon>metagenomes</taxon>
        <taxon>ecological metagenomes</taxon>
    </lineage>
</organism>
<reference evidence="1" key="1">
    <citation type="journal article" date="2014" name="Front. Microbiol.">
        <title>High frequency of phylogenetically diverse reductive dehalogenase-homologous genes in deep subseafloor sedimentary metagenomes.</title>
        <authorList>
            <person name="Kawai M."/>
            <person name="Futagami T."/>
            <person name="Toyoda A."/>
            <person name="Takaki Y."/>
            <person name="Nishi S."/>
            <person name="Hori S."/>
            <person name="Arai W."/>
            <person name="Tsubouchi T."/>
            <person name="Morono Y."/>
            <person name="Uchiyama I."/>
            <person name="Ito T."/>
            <person name="Fujiyama A."/>
            <person name="Inagaki F."/>
            <person name="Takami H."/>
        </authorList>
    </citation>
    <scope>NUCLEOTIDE SEQUENCE</scope>
    <source>
        <strain evidence="1">Expedition CK06-06</strain>
    </source>
</reference>
<dbReference type="EMBL" id="BARW01035886">
    <property type="protein sequence ID" value="GAJ23494.1"/>
    <property type="molecule type" value="Genomic_DNA"/>
</dbReference>
<accession>X1V1D6</accession>
<evidence type="ECO:0000313" key="1">
    <source>
        <dbReference type="EMBL" id="GAJ23494.1"/>
    </source>
</evidence>
<gene>
    <name evidence="1" type="ORF">S12H4_55865</name>
</gene>
<proteinExistence type="predicted"/>
<sequence length="53" mass="6367">MLVKCLKCGYIMKIPSRYYPPKGIAREAKHKRDRLYDHQTQEFSLAAAQYHRR</sequence>
<name>X1V1D6_9ZZZZ</name>
<comment type="caution">
    <text evidence="1">The sequence shown here is derived from an EMBL/GenBank/DDBJ whole genome shotgun (WGS) entry which is preliminary data.</text>
</comment>
<dbReference type="AlphaFoldDB" id="X1V1D6"/>
<protein>
    <submittedName>
        <fullName evidence="1">Uncharacterized protein</fullName>
    </submittedName>
</protein>